<reference evidence="3" key="2">
    <citation type="submission" date="2015-01" db="EMBL/GenBank/DDBJ databases">
        <title>Evolutionary Origins and Diversification of the Mycorrhizal Mutualists.</title>
        <authorList>
            <consortium name="DOE Joint Genome Institute"/>
            <consortium name="Mycorrhizal Genomics Consortium"/>
            <person name="Kohler A."/>
            <person name="Kuo A."/>
            <person name="Nagy L.G."/>
            <person name="Floudas D."/>
            <person name="Copeland A."/>
            <person name="Barry K.W."/>
            <person name="Cichocki N."/>
            <person name="Veneault-Fourrey C."/>
            <person name="LaButti K."/>
            <person name="Lindquist E.A."/>
            <person name="Lipzen A."/>
            <person name="Lundell T."/>
            <person name="Morin E."/>
            <person name="Murat C."/>
            <person name="Riley R."/>
            <person name="Ohm R."/>
            <person name="Sun H."/>
            <person name="Tunlid A."/>
            <person name="Henrissat B."/>
            <person name="Grigoriev I.V."/>
            <person name="Hibbett D.S."/>
            <person name="Martin F."/>
        </authorList>
    </citation>
    <scope>NUCLEOTIDE SEQUENCE [LARGE SCALE GENOMIC DNA]</scope>
    <source>
        <strain evidence="3">LaAM-08-1</strain>
    </source>
</reference>
<evidence type="ECO:0000313" key="3">
    <source>
        <dbReference type="Proteomes" id="UP000054477"/>
    </source>
</evidence>
<gene>
    <name evidence="2" type="ORF">K443DRAFT_117062</name>
</gene>
<keyword evidence="3" id="KW-1185">Reference proteome</keyword>
<keyword evidence="1" id="KW-0472">Membrane</keyword>
<accession>A0A0C9WXK5</accession>
<dbReference type="AlphaFoldDB" id="A0A0C9WXK5"/>
<evidence type="ECO:0000313" key="2">
    <source>
        <dbReference type="EMBL" id="KIJ90126.1"/>
    </source>
</evidence>
<proteinExistence type="predicted"/>
<organism evidence="2 3">
    <name type="scientific">Laccaria amethystina LaAM-08-1</name>
    <dbReference type="NCBI Taxonomy" id="1095629"/>
    <lineage>
        <taxon>Eukaryota</taxon>
        <taxon>Fungi</taxon>
        <taxon>Dikarya</taxon>
        <taxon>Basidiomycota</taxon>
        <taxon>Agaricomycotina</taxon>
        <taxon>Agaricomycetes</taxon>
        <taxon>Agaricomycetidae</taxon>
        <taxon>Agaricales</taxon>
        <taxon>Agaricineae</taxon>
        <taxon>Hydnangiaceae</taxon>
        <taxon>Laccaria</taxon>
    </lineage>
</organism>
<dbReference type="EMBL" id="KN839277">
    <property type="protein sequence ID" value="KIJ90126.1"/>
    <property type="molecule type" value="Genomic_DNA"/>
</dbReference>
<keyword evidence="1" id="KW-1133">Transmembrane helix</keyword>
<protein>
    <submittedName>
        <fullName evidence="2">Uncharacterized protein</fullName>
    </submittedName>
</protein>
<sequence length="95" mass="10225">MPSGLGSVEKDFPLFGHQVPSGSVALIGYTVGSYSSRANPKDVSLSMNVLWVAVLAASDDTLQVSHHLHFIFLLIIAFQVALHCSVSFTMTQYLG</sequence>
<reference evidence="2 3" key="1">
    <citation type="submission" date="2014-04" db="EMBL/GenBank/DDBJ databases">
        <authorList>
            <consortium name="DOE Joint Genome Institute"/>
            <person name="Kuo A."/>
            <person name="Kohler A."/>
            <person name="Nagy L.G."/>
            <person name="Floudas D."/>
            <person name="Copeland A."/>
            <person name="Barry K.W."/>
            <person name="Cichocki N."/>
            <person name="Veneault-Fourrey C."/>
            <person name="LaButti K."/>
            <person name="Lindquist E.A."/>
            <person name="Lipzen A."/>
            <person name="Lundell T."/>
            <person name="Morin E."/>
            <person name="Murat C."/>
            <person name="Sun H."/>
            <person name="Tunlid A."/>
            <person name="Henrissat B."/>
            <person name="Grigoriev I.V."/>
            <person name="Hibbett D.S."/>
            <person name="Martin F."/>
            <person name="Nordberg H.P."/>
            <person name="Cantor M.N."/>
            <person name="Hua S.X."/>
        </authorList>
    </citation>
    <scope>NUCLEOTIDE SEQUENCE [LARGE SCALE GENOMIC DNA]</scope>
    <source>
        <strain evidence="2 3">LaAM-08-1</strain>
    </source>
</reference>
<dbReference type="OrthoDB" id="3067694at2759"/>
<evidence type="ECO:0000256" key="1">
    <source>
        <dbReference type="SAM" id="Phobius"/>
    </source>
</evidence>
<keyword evidence="1" id="KW-0812">Transmembrane</keyword>
<feature type="transmembrane region" description="Helical" evidence="1">
    <location>
        <begin position="68"/>
        <end position="90"/>
    </location>
</feature>
<dbReference type="HOGENOM" id="CLU_2373135_0_0_1"/>
<dbReference type="Proteomes" id="UP000054477">
    <property type="component" value="Unassembled WGS sequence"/>
</dbReference>
<name>A0A0C9WXK5_9AGAR</name>